<dbReference type="Gene3D" id="2.40.420.20">
    <property type="match status" value="1"/>
</dbReference>
<dbReference type="RefSeq" id="WP_273616800.1">
    <property type="nucleotide sequence ID" value="NZ_CP117417.1"/>
</dbReference>
<evidence type="ECO:0000256" key="2">
    <source>
        <dbReference type="SAM" id="SignalP"/>
    </source>
</evidence>
<evidence type="ECO:0000256" key="1">
    <source>
        <dbReference type="ARBA" id="ARBA00009477"/>
    </source>
</evidence>
<dbReference type="InterPro" id="IPR006143">
    <property type="entry name" value="RND_pump_MFP"/>
</dbReference>
<dbReference type="Pfam" id="PF25917">
    <property type="entry name" value="BSH_RND"/>
    <property type="match status" value="1"/>
</dbReference>
<evidence type="ECO:0000313" key="6">
    <source>
        <dbReference type="Proteomes" id="UP001218231"/>
    </source>
</evidence>
<evidence type="ECO:0000259" key="3">
    <source>
        <dbReference type="Pfam" id="PF25917"/>
    </source>
</evidence>
<dbReference type="PANTHER" id="PTHR30469">
    <property type="entry name" value="MULTIDRUG RESISTANCE PROTEIN MDTA"/>
    <property type="match status" value="1"/>
</dbReference>
<dbReference type="SUPFAM" id="SSF111369">
    <property type="entry name" value="HlyD-like secretion proteins"/>
    <property type="match status" value="1"/>
</dbReference>
<feature type="chain" id="PRO_5046055054" evidence="2">
    <location>
        <begin position="21"/>
        <end position="360"/>
    </location>
</feature>
<dbReference type="InterPro" id="IPR058625">
    <property type="entry name" value="MdtA-like_BSH"/>
</dbReference>
<accession>A0ABY7TT08</accession>
<feature type="domain" description="CusB-like beta-barrel" evidence="4">
    <location>
        <begin position="211"/>
        <end position="282"/>
    </location>
</feature>
<dbReference type="NCBIfam" id="TIGR01730">
    <property type="entry name" value="RND_mfp"/>
    <property type="match status" value="1"/>
</dbReference>
<keyword evidence="6" id="KW-1185">Reference proteome</keyword>
<dbReference type="PROSITE" id="PS51257">
    <property type="entry name" value="PROKAR_LIPOPROTEIN"/>
    <property type="match status" value="1"/>
</dbReference>
<dbReference type="Gene3D" id="1.10.287.470">
    <property type="entry name" value="Helix hairpin bin"/>
    <property type="match status" value="1"/>
</dbReference>
<feature type="domain" description="Multidrug resistance protein MdtA-like barrel-sandwich hybrid" evidence="3">
    <location>
        <begin position="63"/>
        <end position="195"/>
    </location>
</feature>
<dbReference type="PANTHER" id="PTHR30469:SF15">
    <property type="entry name" value="HLYD FAMILY OF SECRETION PROTEINS"/>
    <property type="match status" value="1"/>
</dbReference>
<organism evidence="5 6">
    <name type="scientific">Novosphingobium humi</name>
    <dbReference type="NCBI Taxonomy" id="2282397"/>
    <lineage>
        <taxon>Bacteria</taxon>
        <taxon>Pseudomonadati</taxon>
        <taxon>Pseudomonadota</taxon>
        <taxon>Alphaproteobacteria</taxon>
        <taxon>Sphingomonadales</taxon>
        <taxon>Sphingomonadaceae</taxon>
        <taxon>Novosphingobium</taxon>
    </lineage>
</organism>
<reference evidence="5 6" key="1">
    <citation type="submission" date="2023-02" db="EMBL/GenBank/DDBJ databases">
        <title>Genome sequence of Novosphingobium humi KACC 19094.</title>
        <authorList>
            <person name="Kim S."/>
            <person name="Heo J."/>
            <person name="Kwon S.-W."/>
        </authorList>
    </citation>
    <scope>NUCLEOTIDE SEQUENCE [LARGE SCALE GENOMIC DNA]</scope>
    <source>
        <strain evidence="5 6">KACC 19094</strain>
    </source>
</reference>
<evidence type="ECO:0000259" key="4">
    <source>
        <dbReference type="Pfam" id="PF25954"/>
    </source>
</evidence>
<protein>
    <submittedName>
        <fullName evidence="5">Efflux RND transporter periplasmic adaptor subunit</fullName>
    </submittedName>
</protein>
<dbReference type="Gene3D" id="2.40.50.100">
    <property type="match status" value="1"/>
</dbReference>
<name>A0ABY7TT08_9SPHN</name>
<dbReference type="EMBL" id="CP117417">
    <property type="protein sequence ID" value="WCT76351.1"/>
    <property type="molecule type" value="Genomic_DNA"/>
</dbReference>
<proteinExistence type="inferred from homology"/>
<evidence type="ECO:0000313" key="5">
    <source>
        <dbReference type="EMBL" id="WCT76351.1"/>
    </source>
</evidence>
<feature type="signal peptide" evidence="2">
    <location>
        <begin position="1"/>
        <end position="20"/>
    </location>
</feature>
<comment type="similarity">
    <text evidence="1">Belongs to the membrane fusion protein (MFP) (TC 8.A.1) family.</text>
</comment>
<gene>
    <name evidence="5" type="ORF">PQ457_10350</name>
</gene>
<dbReference type="InterPro" id="IPR058792">
    <property type="entry name" value="Beta-barrel_RND_2"/>
</dbReference>
<sequence>MNARPLVLVALIAPAFLALAACSKSEAPPPGADTPRAVPFATVTRQPLGAGISVNGRLVAREEAAVSSQLSGYLVARVLVDQDALVRAGQPLAELDATLLRADIAQSRAALAQTRVAADKAEQEASRVTALDHTGVLSDEAIAQRRLAARTAHAQVDQSQAQLSAQLVKQGLMVVRAPVSGRILTRTVRPGDVASPSTVMFTMARDDRAELDAEIPEELLGGIHAGDHARVRLASGRWVDGTVRLVAAQVDAQTRLGRARILLPVDREIRPGGYARAELAGKPVPVLAVPEAAVSYDGNGASVTVIEPGDKVRRVAVKTGARGGGMIELTQGPAAGTRVLTGSQDFVLDGEKVQPVRKGN</sequence>
<dbReference type="Pfam" id="PF25954">
    <property type="entry name" value="Beta-barrel_RND_2"/>
    <property type="match status" value="1"/>
</dbReference>
<dbReference type="Proteomes" id="UP001218231">
    <property type="component" value="Chromosome"/>
</dbReference>
<dbReference type="Gene3D" id="2.40.30.170">
    <property type="match status" value="1"/>
</dbReference>
<keyword evidence="2" id="KW-0732">Signal</keyword>